<keyword evidence="2" id="KW-0732">Signal</keyword>
<sequence>MKKLFLTGISLLFAATLTFAQEVKPEEKAKQETVTLTEKLTLTEDQQKTVFDLVLQGETAKATLRADATLSPEACVEALTKVQANVDTQVAEKLSDEQREIFAKIVSERPKEEAPAAPAQTEEQEQQQEESSTL</sequence>
<name>A0A1X7KBD2_9SPHI</name>
<dbReference type="OrthoDB" id="710673at2"/>
<organism evidence="3 4">
    <name type="scientific">Sphingobacterium psychroaquaticum</name>
    <dbReference type="NCBI Taxonomy" id="561061"/>
    <lineage>
        <taxon>Bacteria</taxon>
        <taxon>Pseudomonadati</taxon>
        <taxon>Bacteroidota</taxon>
        <taxon>Sphingobacteriia</taxon>
        <taxon>Sphingobacteriales</taxon>
        <taxon>Sphingobacteriaceae</taxon>
        <taxon>Sphingobacterium</taxon>
    </lineage>
</organism>
<accession>A0A1X7KBD2</accession>
<dbReference type="AlphaFoldDB" id="A0A1X7KBD2"/>
<protein>
    <submittedName>
        <fullName evidence="3">Uncharacterized protein</fullName>
    </submittedName>
</protein>
<dbReference type="RefSeq" id="WP_085473418.1">
    <property type="nucleotide sequence ID" value="NZ_CP038029.1"/>
</dbReference>
<keyword evidence="4" id="KW-1185">Reference proteome</keyword>
<feature type="signal peptide" evidence="2">
    <location>
        <begin position="1"/>
        <end position="20"/>
    </location>
</feature>
<dbReference type="EMBL" id="FXAU01000005">
    <property type="protein sequence ID" value="SMG38194.1"/>
    <property type="molecule type" value="Genomic_DNA"/>
</dbReference>
<evidence type="ECO:0000313" key="4">
    <source>
        <dbReference type="Proteomes" id="UP000192980"/>
    </source>
</evidence>
<feature type="chain" id="PRO_5043836986" evidence="2">
    <location>
        <begin position="21"/>
        <end position="134"/>
    </location>
</feature>
<evidence type="ECO:0000256" key="1">
    <source>
        <dbReference type="SAM" id="MobiDB-lite"/>
    </source>
</evidence>
<reference evidence="3 4" key="1">
    <citation type="submission" date="2017-04" db="EMBL/GenBank/DDBJ databases">
        <authorList>
            <person name="Afonso C.L."/>
            <person name="Miller P.J."/>
            <person name="Scott M.A."/>
            <person name="Spackman E."/>
            <person name="Goraichik I."/>
            <person name="Dimitrov K.M."/>
            <person name="Suarez D.L."/>
            <person name="Swayne D.E."/>
        </authorList>
    </citation>
    <scope>NUCLEOTIDE SEQUENCE [LARGE SCALE GENOMIC DNA]</scope>
    <source>
        <strain evidence="3 4">DSM 22418</strain>
    </source>
</reference>
<evidence type="ECO:0000256" key="2">
    <source>
        <dbReference type="SAM" id="SignalP"/>
    </source>
</evidence>
<gene>
    <name evidence="3" type="ORF">SAMN05660862_2678</name>
</gene>
<feature type="region of interest" description="Disordered" evidence="1">
    <location>
        <begin position="106"/>
        <end position="134"/>
    </location>
</feature>
<dbReference type="Proteomes" id="UP000192980">
    <property type="component" value="Unassembled WGS sequence"/>
</dbReference>
<proteinExistence type="predicted"/>
<evidence type="ECO:0000313" key="3">
    <source>
        <dbReference type="EMBL" id="SMG38194.1"/>
    </source>
</evidence>